<dbReference type="GO" id="GO:0006508">
    <property type="term" value="P:proteolysis"/>
    <property type="evidence" value="ECO:0007669"/>
    <property type="project" value="InterPro"/>
</dbReference>
<evidence type="ECO:0000313" key="4">
    <source>
        <dbReference type="EMBL" id="MBB6142222.1"/>
    </source>
</evidence>
<dbReference type="PANTHER" id="PTHR11731:SF193">
    <property type="entry name" value="DIPEPTIDYL PEPTIDASE 9"/>
    <property type="match status" value="1"/>
</dbReference>
<keyword evidence="1" id="KW-0732">Signal</keyword>
<organism evidence="4 5">
    <name type="scientific">Silvibacterium bohemicum</name>
    <dbReference type="NCBI Taxonomy" id="1577686"/>
    <lineage>
        <taxon>Bacteria</taxon>
        <taxon>Pseudomonadati</taxon>
        <taxon>Acidobacteriota</taxon>
        <taxon>Terriglobia</taxon>
        <taxon>Terriglobales</taxon>
        <taxon>Acidobacteriaceae</taxon>
        <taxon>Silvibacterium</taxon>
    </lineage>
</organism>
<dbReference type="OrthoDB" id="108903at2"/>
<dbReference type="Gene3D" id="3.40.50.1820">
    <property type="entry name" value="alpha/beta hydrolase"/>
    <property type="match status" value="1"/>
</dbReference>
<dbReference type="SUPFAM" id="SSF82171">
    <property type="entry name" value="DPP6 N-terminal domain-like"/>
    <property type="match status" value="1"/>
</dbReference>
<feature type="domain" description="Dipeptidylpeptidase IV N-terminal" evidence="3">
    <location>
        <begin position="109"/>
        <end position="461"/>
    </location>
</feature>
<evidence type="ECO:0000256" key="1">
    <source>
        <dbReference type="SAM" id="SignalP"/>
    </source>
</evidence>
<comment type="caution">
    <text evidence="4">The sequence shown here is derived from an EMBL/GenBank/DDBJ whole genome shotgun (WGS) entry which is preliminary data.</text>
</comment>
<dbReference type="EC" id="3.4.14.5" evidence="4"/>
<evidence type="ECO:0000259" key="2">
    <source>
        <dbReference type="Pfam" id="PF00326"/>
    </source>
</evidence>
<dbReference type="Pfam" id="PF00326">
    <property type="entry name" value="Peptidase_S9"/>
    <property type="match status" value="1"/>
</dbReference>
<dbReference type="PANTHER" id="PTHR11731">
    <property type="entry name" value="PROTEASE FAMILY S9B,C DIPEPTIDYL-PEPTIDASE IV-RELATED"/>
    <property type="match status" value="1"/>
</dbReference>
<gene>
    <name evidence="4" type="ORF">HNQ77_000160</name>
</gene>
<keyword evidence="5" id="KW-1185">Reference proteome</keyword>
<dbReference type="GO" id="GO:0008239">
    <property type="term" value="F:dipeptidyl-peptidase activity"/>
    <property type="evidence" value="ECO:0007669"/>
    <property type="project" value="UniProtKB-EC"/>
</dbReference>
<dbReference type="InterPro" id="IPR029058">
    <property type="entry name" value="AB_hydrolase_fold"/>
</dbReference>
<dbReference type="EMBL" id="JACHEK010000001">
    <property type="protein sequence ID" value="MBB6142222.1"/>
    <property type="molecule type" value="Genomic_DNA"/>
</dbReference>
<dbReference type="Gene3D" id="2.140.10.30">
    <property type="entry name" value="Dipeptidylpeptidase IV, N-terminal domain"/>
    <property type="match status" value="1"/>
</dbReference>
<dbReference type="InterPro" id="IPR001375">
    <property type="entry name" value="Peptidase_S9_cat"/>
</dbReference>
<dbReference type="InterPro" id="IPR050278">
    <property type="entry name" value="Serine_Prot_S9B/DPPIV"/>
</dbReference>
<sequence>MFKSARAFSFCCLIALTVSSPAFASEASLSQQLDAIFNKHAYVEKNVQLAWLNNGEEYTILEAPANGGKGLDIVAYETASGKRRVLVAAAKLVPSGQSAPLEIQDYSWSPDKKSLLVYTNSKKVWRANTRGDYWLYDMATGKLTKLGGDAPESTLMFATISPDSRRAAYVRANNLYVEELATGKIVQLTTDGSADIINGTSDWVSEEELKLRNCFRWSPDSRSIAYWQFDQSGVGEYTLINDTRSEYPETVKYKYPQPGTTNSAVRAGVVPVSGGPTRWIRLEGDSRNHYIAQLEWAGNSNEVMIEYLNRLQNTAQIMLANAGTGDARLFFEDTDKAWVDHFPLDWIEDGHGGTSADLLWLSERDGWRHAYRVDRKTGQPRLITNFQADLVAKAGIDSDAGWLYFTASPAEPVRLSLYRTRLDGQGTPERVTPNDQPGFHAYDIAPNGRWAVHRYSTFNRPNRIEIVHLPDHKAVRTLVDNDELARKVQPLIGKAEGNPNTEFFEVPVANGITLNGYMIRPPDFDPKKKYPVLVNVYGEPASTTVRDAWGNNGRLFHALIAQQGYLVISFDNEGTPAPKGREWRKCVYGAVGVLSSAQQTQAIRELARERSYIDTSRMAIWGWSGGGSNTLNVMFRYPGVFSTGIAVAPVADESHYDTVYQERYMGLPEANRQGYHDGSPINFASGLAGHLLVVHGSGDDNVHFQGTELLINKLVELGKPFDFMDYPNRTHSISEGPGTSFHVYSLIARYLEEHVPAGGVAQ</sequence>
<dbReference type="Proteomes" id="UP000538666">
    <property type="component" value="Unassembled WGS sequence"/>
</dbReference>
<protein>
    <submittedName>
        <fullName evidence="4">Dipeptidyl-peptidase-4</fullName>
        <ecNumber evidence="4">3.4.14.5</ecNumber>
    </submittedName>
</protein>
<evidence type="ECO:0000259" key="3">
    <source>
        <dbReference type="Pfam" id="PF00930"/>
    </source>
</evidence>
<dbReference type="Pfam" id="PF00930">
    <property type="entry name" value="DPPIV_N"/>
    <property type="match status" value="1"/>
</dbReference>
<dbReference type="RefSeq" id="WP_050057481.1">
    <property type="nucleotide sequence ID" value="NZ_JACHEK010000001.1"/>
</dbReference>
<keyword evidence="4" id="KW-0378">Hydrolase</keyword>
<name>A0A841JLI3_9BACT</name>
<dbReference type="GO" id="GO:0008236">
    <property type="term" value="F:serine-type peptidase activity"/>
    <property type="evidence" value="ECO:0007669"/>
    <property type="project" value="InterPro"/>
</dbReference>
<feature type="chain" id="PRO_5032510203" evidence="1">
    <location>
        <begin position="25"/>
        <end position="762"/>
    </location>
</feature>
<dbReference type="AlphaFoldDB" id="A0A841JLI3"/>
<reference evidence="4 5" key="1">
    <citation type="submission" date="2020-08" db="EMBL/GenBank/DDBJ databases">
        <title>Genomic Encyclopedia of Type Strains, Phase IV (KMG-IV): sequencing the most valuable type-strain genomes for metagenomic binning, comparative biology and taxonomic classification.</title>
        <authorList>
            <person name="Goeker M."/>
        </authorList>
    </citation>
    <scope>NUCLEOTIDE SEQUENCE [LARGE SCALE GENOMIC DNA]</scope>
    <source>
        <strain evidence="4 5">DSM 103733</strain>
    </source>
</reference>
<evidence type="ECO:0000313" key="5">
    <source>
        <dbReference type="Proteomes" id="UP000538666"/>
    </source>
</evidence>
<feature type="domain" description="Peptidase S9 prolyl oligopeptidase catalytic" evidence="2">
    <location>
        <begin position="559"/>
        <end position="755"/>
    </location>
</feature>
<dbReference type="InterPro" id="IPR002469">
    <property type="entry name" value="Peptidase_S9B_N"/>
</dbReference>
<accession>A0A841JLI3</accession>
<dbReference type="SUPFAM" id="SSF53474">
    <property type="entry name" value="alpha/beta-Hydrolases"/>
    <property type="match status" value="1"/>
</dbReference>
<proteinExistence type="predicted"/>
<feature type="signal peptide" evidence="1">
    <location>
        <begin position="1"/>
        <end position="24"/>
    </location>
</feature>